<dbReference type="AlphaFoldDB" id="A0A0D2MVL4"/>
<feature type="compositionally biased region" description="Low complexity" evidence="1">
    <location>
        <begin position="160"/>
        <end position="174"/>
    </location>
</feature>
<evidence type="ECO:0000256" key="1">
    <source>
        <dbReference type="SAM" id="MobiDB-lite"/>
    </source>
</evidence>
<evidence type="ECO:0000313" key="3">
    <source>
        <dbReference type="Proteomes" id="UP000054270"/>
    </source>
</evidence>
<dbReference type="Proteomes" id="UP000054270">
    <property type="component" value="Unassembled WGS sequence"/>
</dbReference>
<reference evidence="3" key="1">
    <citation type="submission" date="2014-04" db="EMBL/GenBank/DDBJ databases">
        <title>Evolutionary Origins and Diversification of the Mycorrhizal Mutualists.</title>
        <authorList>
            <consortium name="DOE Joint Genome Institute"/>
            <consortium name="Mycorrhizal Genomics Consortium"/>
            <person name="Kohler A."/>
            <person name="Kuo A."/>
            <person name="Nagy L.G."/>
            <person name="Floudas D."/>
            <person name="Copeland A."/>
            <person name="Barry K.W."/>
            <person name="Cichocki N."/>
            <person name="Veneault-Fourrey C."/>
            <person name="LaButti K."/>
            <person name="Lindquist E.A."/>
            <person name="Lipzen A."/>
            <person name="Lundell T."/>
            <person name="Morin E."/>
            <person name="Murat C."/>
            <person name="Riley R."/>
            <person name="Ohm R."/>
            <person name="Sun H."/>
            <person name="Tunlid A."/>
            <person name="Henrissat B."/>
            <person name="Grigoriev I.V."/>
            <person name="Hibbett D.S."/>
            <person name="Martin F."/>
        </authorList>
    </citation>
    <scope>NUCLEOTIDE SEQUENCE [LARGE SCALE GENOMIC DNA]</scope>
    <source>
        <strain evidence="3">FD-334 SS-4</strain>
    </source>
</reference>
<feature type="region of interest" description="Disordered" evidence="1">
    <location>
        <begin position="1"/>
        <end position="98"/>
    </location>
</feature>
<gene>
    <name evidence="2" type="ORF">HYPSUDRAFT_62413</name>
</gene>
<feature type="compositionally biased region" description="Basic and acidic residues" evidence="1">
    <location>
        <begin position="247"/>
        <end position="260"/>
    </location>
</feature>
<dbReference type="EMBL" id="KN817522">
    <property type="protein sequence ID" value="KJA28023.1"/>
    <property type="molecule type" value="Genomic_DNA"/>
</dbReference>
<feature type="region of interest" description="Disordered" evidence="1">
    <location>
        <begin position="218"/>
        <end position="260"/>
    </location>
</feature>
<organism evidence="2 3">
    <name type="scientific">Hypholoma sublateritium (strain FD-334 SS-4)</name>
    <dbReference type="NCBI Taxonomy" id="945553"/>
    <lineage>
        <taxon>Eukaryota</taxon>
        <taxon>Fungi</taxon>
        <taxon>Dikarya</taxon>
        <taxon>Basidiomycota</taxon>
        <taxon>Agaricomycotina</taxon>
        <taxon>Agaricomycetes</taxon>
        <taxon>Agaricomycetidae</taxon>
        <taxon>Agaricales</taxon>
        <taxon>Agaricineae</taxon>
        <taxon>Strophariaceae</taxon>
        <taxon>Hypholoma</taxon>
    </lineage>
</organism>
<name>A0A0D2MVL4_HYPSF</name>
<feature type="compositionally biased region" description="Polar residues" evidence="1">
    <location>
        <begin position="123"/>
        <end position="133"/>
    </location>
</feature>
<evidence type="ECO:0000313" key="2">
    <source>
        <dbReference type="EMBL" id="KJA28023.1"/>
    </source>
</evidence>
<keyword evidence="3" id="KW-1185">Reference proteome</keyword>
<protein>
    <submittedName>
        <fullName evidence="2">Uncharacterized protein</fullName>
    </submittedName>
</protein>
<feature type="compositionally biased region" description="Polar residues" evidence="1">
    <location>
        <begin position="69"/>
        <end position="88"/>
    </location>
</feature>
<dbReference type="OMA" id="HAHSTTE"/>
<dbReference type="OrthoDB" id="3265692at2759"/>
<feature type="region of interest" description="Disordered" evidence="1">
    <location>
        <begin position="111"/>
        <end position="199"/>
    </location>
</feature>
<feature type="compositionally biased region" description="Low complexity" evidence="1">
    <location>
        <begin position="181"/>
        <end position="192"/>
    </location>
</feature>
<accession>A0A0D2MVL4</accession>
<proteinExistence type="predicted"/>
<sequence length="260" mass="27946">MSAIDPSRPSHRRAASSPHYPTRYPSHQMAPPSDSPRPRAASRLIHSVKRTLSPSTMAAKRPHPHPKSGMQSTVAESASAVPPQQQQFREVDPSPSRPTIEQIAMGLHISRTPHLRPLASSPYAFSQRNSAPHSANPYEHHHHRPTPITLPPPPTRSSMKKPSTTVTSSTSSPAVSPPPFSSASGSTTTITSVAPSAAHVPRSFAAIKYRMARFLPQSRSASAPPLVPPPASPRDSTSDSIQPKKAVRFEDSDDGHSPRG</sequence>